<comment type="subcellular location">
    <subcellularLocation>
        <location evidence="1 7">Cell membrane</location>
        <topology evidence="1 7">Multi-pass membrane protein</topology>
    </subcellularLocation>
</comment>
<dbReference type="PROSITE" id="PS50928">
    <property type="entry name" value="ABC_TM1"/>
    <property type="match status" value="1"/>
</dbReference>
<evidence type="ECO:0000313" key="10">
    <source>
        <dbReference type="Proteomes" id="UP000032232"/>
    </source>
</evidence>
<organism evidence="9 10">
    <name type="scientific">Jannaschia aquimarina</name>
    <dbReference type="NCBI Taxonomy" id="935700"/>
    <lineage>
        <taxon>Bacteria</taxon>
        <taxon>Pseudomonadati</taxon>
        <taxon>Pseudomonadota</taxon>
        <taxon>Alphaproteobacteria</taxon>
        <taxon>Rhodobacterales</taxon>
        <taxon>Roseobacteraceae</taxon>
        <taxon>Jannaschia</taxon>
    </lineage>
</organism>
<keyword evidence="6 7" id="KW-0472">Membrane</keyword>
<dbReference type="GO" id="GO:0005886">
    <property type="term" value="C:plasma membrane"/>
    <property type="evidence" value="ECO:0007669"/>
    <property type="project" value="UniProtKB-SubCell"/>
</dbReference>
<evidence type="ECO:0000256" key="4">
    <source>
        <dbReference type="ARBA" id="ARBA00022692"/>
    </source>
</evidence>
<dbReference type="AlphaFoldDB" id="A0A0D1CJ49"/>
<sequence length="263" mass="28850">MQGLLTRGTFARMTDRAFPFAASLGALVALWIVAAWLSADPQILPQPWTVWSIAVAEWQSGELPRHLLATLRRVALAFAAAFALGCLLGAAMGASARVDRWAGPWVVVAQNVPALVVIVLCYLWIGLNEVAAITAVAVNKTAMVAVTLREGVRSLDGATADMARAYRMSRGTRLRHVVLPQLWPYLSSATRNGLAIIWKIVLVVEFLGRSDGIGFRIHLFFQLFETGHVLAYALSFVAIMLAIEYLLLRPVETRATRWRSARA</sequence>
<evidence type="ECO:0000256" key="2">
    <source>
        <dbReference type="ARBA" id="ARBA00022448"/>
    </source>
</evidence>
<dbReference type="SUPFAM" id="SSF161098">
    <property type="entry name" value="MetI-like"/>
    <property type="match status" value="1"/>
</dbReference>
<name>A0A0D1CJ49_9RHOB</name>
<dbReference type="Pfam" id="PF00528">
    <property type="entry name" value="BPD_transp_1"/>
    <property type="match status" value="1"/>
</dbReference>
<protein>
    <submittedName>
        <fullName evidence="9">SsuC_6 protein</fullName>
    </submittedName>
</protein>
<keyword evidence="3" id="KW-1003">Cell membrane</keyword>
<evidence type="ECO:0000256" key="3">
    <source>
        <dbReference type="ARBA" id="ARBA00022475"/>
    </source>
</evidence>
<reference evidence="9 10" key="1">
    <citation type="submission" date="2015-02" db="EMBL/GenBank/DDBJ databases">
        <title>Genome Sequence of Jannaschia aquimarina DSM28248, a member of the Roseobacter clade.</title>
        <authorList>
            <person name="Voget S."/>
            <person name="Daniel R."/>
        </authorList>
    </citation>
    <scope>NUCLEOTIDE SEQUENCE [LARGE SCALE GENOMIC DNA]</scope>
    <source>
        <strain evidence="9 10">GSW-M26</strain>
    </source>
</reference>
<evidence type="ECO:0000256" key="6">
    <source>
        <dbReference type="ARBA" id="ARBA00023136"/>
    </source>
</evidence>
<evidence type="ECO:0000256" key="1">
    <source>
        <dbReference type="ARBA" id="ARBA00004651"/>
    </source>
</evidence>
<accession>A0A0D1CJ49</accession>
<dbReference type="CDD" id="cd06261">
    <property type="entry name" value="TM_PBP2"/>
    <property type="match status" value="1"/>
</dbReference>
<feature type="transmembrane region" description="Helical" evidence="7">
    <location>
        <begin position="229"/>
        <end position="248"/>
    </location>
</feature>
<feature type="transmembrane region" description="Helical" evidence="7">
    <location>
        <begin position="20"/>
        <end position="39"/>
    </location>
</feature>
<keyword evidence="10" id="KW-1185">Reference proteome</keyword>
<proteinExistence type="inferred from homology"/>
<dbReference type="Proteomes" id="UP000032232">
    <property type="component" value="Unassembled WGS sequence"/>
</dbReference>
<dbReference type="Gene3D" id="1.10.3720.10">
    <property type="entry name" value="MetI-like"/>
    <property type="match status" value="1"/>
</dbReference>
<evidence type="ECO:0000259" key="8">
    <source>
        <dbReference type="PROSITE" id="PS50928"/>
    </source>
</evidence>
<keyword evidence="2 7" id="KW-0813">Transport</keyword>
<evidence type="ECO:0000256" key="7">
    <source>
        <dbReference type="RuleBase" id="RU363032"/>
    </source>
</evidence>
<evidence type="ECO:0000256" key="5">
    <source>
        <dbReference type="ARBA" id="ARBA00022989"/>
    </source>
</evidence>
<dbReference type="EMBL" id="JYFE01000065">
    <property type="protein sequence ID" value="KIT14737.1"/>
    <property type="molecule type" value="Genomic_DNA"/>
</dbReference>
<dbReference type="PANTHER" id="PTHR30151:SF38">
    <property type="entry name" value="ALIPHATIC SULFONATES TRANSPORT PERMEASE PROTEIN SSUC-RELATED"/>
    <property type="match status" value="1"/>
</dbReference>
<dbReference type="PATRIC" id="fig|935700.4.peg.3648"/>
<comment type="caution">
    <text evidence="9">The sequence shown here is derived from an EMBL/GenBank/DDBJ whole genome shotgun (WGS) entry which is preliminary data.</text>
</comment>
<feature type="transmembrane region" description="Helical" evidence="7">
    <location>
        <begin position="74"/>
        <end position="93"/>
    </location>
</feature>
<keyword evidence="4 7" id="KW-0812">Transmembrane</keyword>
<feature type="domain" description="ABC transmembrane type-1" evidence="8">
    <location>
        <begin position="67"/>
        <end position="247"/>
    </location>
</feature>
<dbReference type="InterPro" id="IPR035906">
    <property type="entry name" value="MetI-like_sf"/>
</dbReference>
<dbReference type="InterPro" id="IPR000515">
    <property type="entry name" value="MetI-like"/>
</dbReference>
<dbReference type="STRING" id="935700.jaqu_35400"/>
<evidence type="ECO:0000313" key="9">
    <source>
        <dbReference type="EMBL" id="KIT14737.1"/>
    </source>
</evidence>
<keyword evidence="5 7" id="KW-1133">Transmembrane helix</keyword>
<gene>
    <name evidence="9" type="primary">ssuC_6</name>
    <name evidence="9" type="ORF">jaqu_35400</name>
</gene>
<dbReference type="PANTHER" id="PTHR30151">
    <property type="entry name" value="ALKANE SULFONATE ABC TRANSPORTER-RELATED, MEMBRANE SUBUNIT"/>
    <property type="match status" value="1"/>
</dbReference>
<dbReference type="GO" id="GO:0055085">
    <property type="term" value="P:transmembrane transport"/>
    <property type="evidence" value="ECO:0007669"/>
    <property type="project" value="InterPro"/>
</dbReference>
<comment type="similarity">
    <text evidence="7">Belongs to the binding-protein-dependent transport system permease family.</text>
</comment>